<feature type="region of interest" description="Disordered" evidence="1">
    <location>
        <begin position="1"/>
        <end position="20"/>
    </location>
</feature>
<proteinExistence type="predicted"/>
<dbReference type="OrthoDB" id="10524225at2759"/>
<sequence>MSNFNQFNSQSQNTSDQFREGTCPVLSSLHLLPEERKNEMLKQYDEMVKSGMHKPLPSQNAQVQLQCPAQMKQEMITAVSTRSSSADENSKQQLKSQLISNTEKKPIMGCPFFSKEITDPQGKNITQGYPLKYISKLDYLFSPQTPKQIREFKLESCEFLNSLPYVVKHSLFLDLDMMSKMRELADIGQLFFITDDTKIKGNKFYDQGKYYEALDVYEQVLGCYIWLDFIEEGFSDKLFHDLKGDYITDKDVDFKERRIIRESDREIESETTYMSLFHFDEAMKCADLILDNYIKDPEIYFRKSQVIYFDKTSTIQRLQDALELVDKECLQSNKPQKQMMKYQELYDKIQKEIDDRIVNELKIASLMLKRAQKLLEAQKLQKVKAMKTVTIEENEMYQVMYIMDEKYPELIQFFRDNDNQAQLQKGINEHQYFSSVFKQIEFALMIDMNNLNSQIKDRLDQQNLDVLNNPKLSTIIEEVKLEIADSIFFHSNDLNQEVYNYAWRIYQEKKEKMDKFKTKKSKAKQGSDSYGHDCNEKKRSLAESMLDPNKATIMNLGLFFLLGIILFYFGWGFEWINERHITKWLRAYFQHIKTSK</sequence>
<dbReference type="OMA" id="HKVMEAI"/>
<reference evidence="3 4" key="1">
    <citation type="submission" date="2014-06" db="EMBL/GenBank/DDBJ databases">
        <authorList>
            <person name="Swart Estienne"/>
        </authorList>
    </citation>
    <scope>NUCLEOTIDE SEQUENCE [LARGE SCALE GENOMIC DNA]</scope>
    <source>
        <strain evidence="3 4">130c</strain>
    </source>
</reference>
<dbReference type="InParanoid" id="A0A078A6F0"/>
<gene>
    <name evidence="3" type="primary">Contig12791.g13643</name>
    <name evidence="3" type="ORF">STYLEM_6806</name>
</gene>
<keyword evidence="2" id="KW-1133">Transmembrane helix</keyword>
<dbReference type="EMBL" id="CCKQ01006519">
    <property type="protein sequence ID" value="CDW77840.1"/>
    <property type="molecule type" value="Genomic_DNA"/>
</dbReference>
<evidence type="ECO:0000256" key="2">
    <source>
        <dbReference type="SAM" id="Phobius"/>
    </source>
</evidence>
<dbReference type="Proteomes" id="UP000039865">
    <property type="component" value="Unassembled WGS sequence"/>
</dbReference>
<evidence type="ECO:0000313" key="4">
    <source>
        <dbReference type="Proteomes" id="UP000039865"/>
    </source>
</evidence>
<organism evidence="3 4">
    <name type="scientific">Stylonychia lemnae</name>
    <name type="common">Ciliate</name>
    <dbReference type="NCBI Taxonomy" id="5949"/>
    <lineage>
        <taxon>Eukaryota</taxon>
        <taxon>Sar</taxon>
        <taxon>Alveolata</taxon>
        <taxon>Ciliophora</taxon>
        <taxon>Intramacronucleata</taxon>
        <taxon>Spirotrichea</taxon>
        <taxon>Stichotrichia</taxon>
        <taxon>Sporadotrichida</taxon>
        <taxon>Oxytrichidae</taxon>
        <taxon>Stylonychinae</taxon>
        <taxon>Stylonychia</taxon>
    </lineage>
</organism>
<feature type="transmembrane region" description="Helical" evidence="2">
    <location>
        <begin position="553"/>
        <end position="576"/>
    </location>
</feature>
<keyword evidence="4" id="KW-1185">Reference proteome</keyword>
<dbReference type="Gene3D" id="1.25.40.10">
    <property type="entry name" value="Tetratricopeptide repeat domain"/>
    <property type="match status" value="1"/>
</dbReference>
<accession>A0A078A6F0</accession>
<dbReference type="AlphaFoldDB" id="A0A078A6F0"/>
<evidence type="ECO:0000313" key="3">
    <source>
        <dbReference type="EMBL" id="CDW77840.1"/>
    </source>
</evidence>
<keyword evidence="2" id="KW-0812">Transmembrane</keyword>
<evidence type="ECO:0000256" key="1">
    <source>
        <dbReference type="SAM" id="MobiDB-lite"/>
    </source>
</evidence>
<dbReference type="InterPro" id="IPR011990">
    <property type="entry name" value="TPR-like_helical_dom_sf"/>
</dbReference>
<evidence type="ECO:0008006" key="5">
    <source>
        <dbReference type="Google" id="ProtNLM"/>
    </source>
</evidence>
<protein>
    <recommendedName>
        <fullName evidence="5">Tpr domain containing protein</fullName>
    </recommendedName>
</protein>
<feature type="compositionally biased region" description="Low complexity" evidence="1">
    <location>
        <begin position="1"/>
        <end position="16"/>
    </location>
</feature>
<keyword evidence="2" id="KW-0472">Membrane</keyword>
<name>A0A078A6F0_STYLE</name>